<dbReference type="EMBL" id="BJWL01000153">
    <property type="protein sequence ID" value="GFS31869.1"/>
    <property type="molecule type" value="Genomic_DNA"/>
</dbReference>
<proteinExistence type="predicted"/>
<evidence type="ECO:0000313" key="1">
    <source>
        <dbReference type="EMBL" id="GFS31869.1"/>
    </source>
</evidence>
<sequence>MELNRAQLLVHDDTVLAQFHADHNIPDDVLIERSGPNEDANWVEGEGNHIPPQPRLVTDALDKDLYLDEFVWVFGNWEFYDDDLDHFSFSRFKGYVLTVNNCRKTQKVVELLNYVLVYCHVIPHRADRQRQLRLPPLHIRERAPRRSLSIEVSDLIEGATTELVVDRSKTWAPRRSLSRRRAFPPKKGKGVDRSVAPLRIGGFPELWDPKFIAIELGKQVTNADSSRDLETCLALRNAITLLQDVVGLAIEDSEEFKNKLIMANLRVHTFENDLKQSKLDLAMMEKVVVYTRGKAEATLEKMNKTLQENTELKKVASREVLQKVFDHGFNRARDSYEKHVVELHPNFFQEGGLAFLKELGIPSDHPAWNSTSPPIEPLDPPTVYSPLILLGF</sequence>
<comment type="caution">
    <text evidence="1">The sequence shown here is derived from an EMBL/GenBank/DDBJ whole genome shotgun (WGS) entry which is preliminary data.</text>
</comment>
<organism evidence="1 2">
    <name type="scientific">Actinidia rufa</name>
    <dbReference type="NCBI Taxonomy" id="165716"/>
    <lineage>
        <taxon>Eukaryota</taxon>
        <taxon>Viridiplantae</taxon>
        <taxon>Streptophyta</taxon>
        <taxon>Embryophyta</taxon>
        <taxon>Tracheophyta</taxon>
        <taxon>Spermatophyta</taxon>
        <taxon>Magnoliopsida</taxon>
        <taxon>eudicotyledons</taxon>
        <taxon>Gunneridae</taxon>
        <taxon>Pentapetalae</taxon>
        <taxon>asterids</taxon>
        <taxon>Ericales</taxon>
        <taxon>Actinidiaceae</taxon>
        <taxon>Actinidia</taxon>
    </lineage>
</organism>
<protein>
    <submittedName>
        <fullName evidence="1">Uncharacterized protein</fullName>
    </submittedName>
</protein>
<name>A0A7J0DDK0_9ERIC</name>
<reference evidence="2" key="1">
    <citation type="submission" date="2019-07" db="EMBL/GenBank/DDBJ databases">
        <title>De Novo Assembly of kiwifruit Actinidia rufa.</title>
        <authorList>
            <person name="Sugita-Konishi S."/>
            <person name="Sato K."/>
            <person name="Mori E."/>
            <person name="Abe Y."/>
            <person name="Kisaki G."/>
            <person name="Hamano K."/>
            <person name="Suezawa K."/>
            <person name="Otani M."/>
            <person name="Fukuda T."/>
            <person name="Manabe T."/>
            <person name="Gomi K."/>
            <person name="Tabuchi M."/>
            <person name="Akimitsu K."/>
            <person name="Kataoka I."/>
        </authorList>
    </citation>
    <scope>NUCLEOTIDE SEQUENCE [LARGE SCALE GENOMIC DNA]</scope>
    <source>
        <strain evidence="2">cv. Fuchu</strain>
    </source>
</reference>
<accession>A0A7J0DDK0</accession>
<keyword evidence="2" id="KW-1185">Reference proteome</keyword>
<dbReference type="Proteomes" id="UP000585474">
    <property type="component" value="Unassembled WGS sequence"/>
</dbReference>
<evidence type="ECO:0000313" key="2">
    <source>
        <dbReference type="Proteomes" id="UP000585474"/>
    </source>
</evidence>
<dbReference type="AlphaFoldDB" id="A0A7J0DDK0"/>
<gene>
    <name evidence="1" type="ORF">Acr_00g0019630</name>
</gene>